<dbReference type="InterPro" id="IPR025227">
    <property type="entry name" value="DUF4169"/>
</dbReference>
<feature type="compositionally biased region" description="Basic and acidic residues" evidence="1">
    <location>
        <begin position="35"/>
        <end position="62"/>
    </location>
</feature>
<evidence type="ECO:0000256" key="1">
    <source>
        <dbReference type="SAM" id="MobiDB-lite"/>
    </source>
</evidence>
<evidence type="ECO:0000313" key="3">
    <source>
        <dbReference type="Proteomes" id="UP001156882"/>
    </source>
</evidence>
<accession>A0ABQ6CNK8</accession>
<feature type="region of interest" description="Disordered" evidence="1">
    <location>
        <begin position="1"/>
        <end position="62"/>
    </location>
</feature>
<reference evidence="3" key="1">
    <citation type="journal article" date="2019" name="Int. J. Syst. Evol. Microbiol.">
        <title>The Global Catalogue of Microorganisms (GCM) 10K type strain sequencing project: providing services to taxonomists for standard genome sequencing and annotation.</title>
        <authorList>
            <consortium name="The Broad Institute Genomics Platform"/>
            <consortium name="The Broad Institute Genome Sequencing Center for Infectious Disease"/>
            <person name="Wu L."/>
            <person name="Ma J."/>
        </authorList>
    </citation>
    <scope>NUCLEOTIDE SEQUENCE [LARGE SCALE GENOMIC DNA]</scope>
    <source>
        <strain evidence="3">NBRC 101365</strain>
    </source>
</reference>
<dbReference type="EMBL" id="BSPC01000048">
    <property type="protein sequence ID" value="GLS21304.1"/>
    <property type="molecule type" value="Genomic_DNA"/>
</dbReference>
<dbReference type="Pfam" id="PF13770">
    <property type="entry name" value="DUF4169"/>
    <property type="match status" value="1"/>
</dbReference>
<evidence type="ECO:0000313" key="2">
    <source>
        <dbReference type="EMBL" id="GLS21304.1"/>
    </source>
</evidence>
<evidence type="ECO:0008006" key="4">
    <source>
        <dbReference type="Google" id="ProtNLM"/>
    </source>
</evidence>
<comment type="caution">
    <text evidence="2">The sequence shown here is derived from an EMBL/GenBank/DDBJ whole genome shotgun (WGS) entry which is preliminary data.</text>
</comment>
<sequence>MAEIVNLGRARKARAKRNGEQEAARNRSVHGLSRAQKERLKADKRDADKHLEQHRLEPKIEE</sequence>
<protein>
    <recommendedName>
        <fullName evidence="4">DUF4169 family protein</fullName>
    </recommendedName>
</protein>
<name>A0ABQ6CNK8_9HYPH</name>
<gene>
    <name evidence="2" type="ORF">GCM10007874_43210</name>
</gene>
<dbReference type="RefSeq" id="WP_284314352.1">
    <property type="nucleotide sequence ID" value="NZ_BSPC01000048.1"/>
</dbReference>
<proteinExistence type="predicted"/>
<organism evidence="2 3">
    <name type="scientific">Labrys miyagiensis</name>
    <dbReference type="NCBI Taxonomy" id="346912"/>
    <lineage>
        <taxon>Bacteria</taxon>
        <taxon>Pseudomonadati</taxon>
        <taxon>Pseudomonadota</taxon>
        <taxon>Alphaproteobacteria</taxon>
        <taxon>Hyphomicrobiales</taxon>
        <taxon>Xanthobacteraceae</taxon>
        <taxon>Labrys</taxon>
    </lineage>
</organism>
<dbReference type="Proteomes" id="UP001156882">
    <property type="component" value="Unassembled WGS sequence"/>
</dbReference>
<keyword evidence="3" id="KW-1185">Reference proteome</keyword>